<reference evidence="1 2" key="1">
    <citation type="journal article" date="2023" name="Plants (Basel)">
        <title>Bridging the Gap: Combining Genomics and Transcriptomics Approaches to Understand Stylosanthes scabra, an Orphan Legume from the Brazilian Caatinga.</title>
        <authorList>
            <person name="Ferreira-Neto J.R.C."/>
            <person name="da Silva M.D."/>
            <person name="Binneck E."/>
            <person name="de Melo N.F."/>
            <person name="da Silva R.H."/>
            <person name="de Melo A.L.T.M."/>
            <person name="Pandolfi V."/>
            <person name="Bustamante F.O."/>
            <person name="Brasileiro-Vidal A.C."/>
            <person name="Benko-Iseppon A.M."/>
        </authorList>
    </citation>
    <scope>NUCLEOTIDE SEQUENCE [LARGE SCALE GENOMIC DNA]</scope>
    <source>
        <tissue evidence="1">Leaves</tissue>
    </source>
</reference>
<accession>A0ABU6YH69</accession>
<evidence type="ECO:0000313" key="1">
    <source>
        <dbReference type="EMBL" id="MED6208655.1"/>
    </source>
</evidence>
<organism evidence="1 2">
    <name type="scientific">Stylosanthes scabra</name>
    <dbReference type="NCBI Taxonomy" id="79078"/>
    <lineage>
        <taxon>Eukaryota</taxon>
        <taxon>Viridiplantae</taxon>
        <taxon>Streptophyta</taxon>
        <taxon>Embryophyta</taxon>
        <taxon>Tracheophyta</taxon>
        <taxon>Spermatophyta</taxon>
        <taxon>Magnoliopsida</taxon>
        <taxon>eudicotyledons</taxon>
        <taxon>Gunneridae</taxon>
        <taxon>Pentapetalae</taxon>
        <taxon>rosids</taxon>
        <taxon>fabids</taxon>
        <taxon>Fabales</taxon>
        <taxon>Fabaceae</taxon>
        <taxon>Papilionoideae</taxon>
        <taxon>50 kb inversion clade</taxon>
        <taxon>dalbergioids sensu lato</taxon>
        <taxon>Dalbergieae</taxon>
        <taxon>Pterocarpus clade</taxon>
        <taxon>Stylosanthes</taxon>
    </lineage>
</organism>
<evidence type="ECO:0000313" key="2">
    <source>
        <dbReference type="Proteomes" id="UP001341840"/>
    </source>
</evidence>
<dbReference type="Proteomes" id="UP001341840">
    <property type="component" value="Unassembled WGS sequence"/>
</dbReference>
<proteinExistence type="predicted"/>
<sequence>MNYYMWFVPKFSLAPDHAVHFLWDRWRAFFRLQHGYEFGIYESWRMRAVKRLSEMMHEIRNKGAPHGWIRDDLWDRLVEFWRQEDYKKLKQTNKKNRASEMGGSLHTGGSTTYEAMRERMALELGQPPTQSEVFARTHTRREDQLWVDRRSEDANGAFLEELKRLQTKHQAIIDTGGPEPPPIDEDAV</sequence>
<dbReference type="InterPro" id="IPR004252">
    <property type="entry name" value="Probable_transposase_24"/>
</dbReference>
<evidence type="ECO:0008006" key="3">
    <source>
        <dbReference type="Google" id="ProtNLM"/>
    </source>
</evidence>
<keyword evidence="2" id="KW-1185">Reference proteome</keyword>
<name>A0ABU6YH69_9FABA</name>
<comment type="caution">
    <text evidence="1">The sequence shown here is derived from an EMBL/GenBank/DDBJ whole genome shotgun (WGS) entry which is preliminary data.</text>
</comment>
<protein>
    <recommendedName>
        <fullName evidence="3">Transposase, Ptta/En/Spm, plant</fullName>
    </recommendedName>
</protein>
<dbReference type="EMBL" id="JASCZI010241957">
    <property type="protein sequence ID" value="MED6208655.1"/>
    <property type="molecule type" value="Genomic_DNA"/>
</dbReference>
<gene>
    <name evidence="1" type="ORF">PIB30_047307</name>
</gene>
<dbReference type="Pfam" id="PF03004">
    <property type="entry name" value="Transposase_24"/>
    <property type="match status" value="1"/>
</dbReference>